<reference evidence="1 2" key="1">
    <citation type="submission" date="2018-05" db="EMBL/GenBank/DDBJ databases">
        <title>Genome sequencing of Flavobacterium sp. HYN0056.</title>
        <authorList>
            <person name="Yi H."/>
            <person name="Baek C."/>
        </authorList>
    </citation>
    <scope>NUCLEOTIDE SEQUENCE [LARGE SCALE GENOMIC DNA]</scope>
    <source>
        <strain evidence="1 2">HYN0056</strain>
    </source>
</reference>
<protein>
    <submittedName>
        <fullName evidence="1">Uncharacterized protein</fullName>
    </submittedName>
</protein>
<gene>
    <name evidence="1" type="ORF">HYN56_09835</name>
</gene>
<proteinExistence type="predicted"/>
<sequence>MIIVLFSIVSCKNKDQNIGVADSYMLTEKHISEDCSAYQMRFKKGDYMFNFALSGTCKKLTMKDYTNEYSMYLDLYKDSLIVKKGSILIQYYGIEGDTKKFQDSIIAITKRNFKTNVSVVESGNEFFRIKVDNFSK</sequence>
<keyword evidence="2" id="KW-1185">Reference proteome</keyword>
<evidence type="ECO:0000313" key="2">
    <source>
        <dbReference type="Proteomes" id="UP000245250"/>
    </source>
</evidence>
<dbReference type="EMBL" id="CP029255">
    <property type="protein sequence ID" value="AWK04515.1"/>
    <property type="molecule type" value="Genomic_DNA"/>
</dbReference>
<organism evidence="1 2">
    <name type="scientific">Flavobacterium crocinum</name>
    <dbReference type="NCBI Taxonomy" id="2183896"/>
    <lineage>
        <taxon>Bacteria</taxon>
        <taxon>Pseudomonadati</taxon>
        <taxon>Bacteroidota</taxon>
        <taxon>Flavobacteriia</taxon>
        <taxon>Flavobacteriales</taxon>
        <taxon>Flavobacteriaceae</taxon>
        <taxon>Flavobacterium</taxon>
    </lineage>
</organism>
<dbReference type="AlphaFoldDB" id="A0A2S1YKB8"/>
<accession>A0A2S1YKB8</accession>
<dbReference type="KEGG" id="fcr:HYN56_09835"/>
<name>A0A2S1YKB8_9FLAO</name>
<dbReference type="Proteomes" id="UP000245250">
    <property type="component" value="Chromosome"/>
</dbReference>
<evidence type="ECO:0000313" key="1">
    <source>
        <dbReference type="EMBL" id="AWK04515.1"/>
    </source>
</evidence>